<reference evidence="2 3" key="1">
    <citation type="submission" date="2024-06" db="EMBL/GenBank/DDBJ databases">
        <authorList>
            <person name="Pan Q."/>
            <person name="Wen M."/>
            <person name="Jouanno E."/>
            <person name="Zahm M."/>
            <person name="Klopp C."/>
            <person name="Cabau C."/>
            <person name="Louis A."/>
            <person name="Berthelot C."/>
            <person name="Parey E."/>
            <person name="Roest Crollius H."/>
            <person name="Montfort J."/>
            <person name="Robinson-Rechavi M."/>
            <person name="Bouchez O."/>
            <person name="Lampietro C."/>
            <person name="Lopez Roques C."/>
            <person name="Donnadieu C."/>
            <person name="Postlethwait J."/>
            <person name="Bobe J."/>
            <person name="Verreycken H."/>
            <person name="Guiguen Y."/>
        </authorList>
    </citation>
    <scope>NUCLEOTIDE SEQUENCE [LARGE SCALE GENOMIC DNA]</scope>
    <source>
        <strain evidence="2">Up_M1</strain>
        <tissue evidence="2">Testis</tissue>
    </source>
</reference>
<accession>A0ABD0WWQ8</accession>
<evidence type="ECO:0000313" key="2">
    <source>
        <dbReference type="EMBL" id="KAL0969291.1"/>
    </source>
</evidence>
<dbReference type="Proteomes" id="UP001557470">
    <property type="component" value="Unassembled WGS sequence"/>
</dbReference>
<protein>
    <recommendedName>
        <fullName evidence="1">DUF5641 domain-containing protein</fullName>
    </recommendedName>
</protein>
<dbReference type="PANTHER" id="PTHR47331:SF6">
    <property type="entry name" value="DOUBLECORTIN DOMAIN-CONTAINING PROTEIN"/>
    <property type="match status" value="1"/>
</dbReference>
<dbReference type="InterPro" id="IPR040676">
    <property type="entry name" value="DUF5641"/>
</dbReference>
<proteinExistence type="predicted"/>
<feature type="domain" description="DUF5641" evidence="1">
    <location>
        <begin position="121"/>
        <end position="156"/>
    </location>
</feature>
<keyword evidence="3" id="KW-1185">Reference proteome</keyword>
<organism evidence="2 3">
    <name type="scientific">Umbra pygmaea</name>
    <name type="common">Eastern mudminnow</name>
    <dbReference type="NCBI Taxonomy" id="75934"/>
    <lineage>
        <taxon>Eukaryota</taxon>
        <taxon>Metazoa</taxon>
        <taxon>Chordata</taxon>
        <taxon>Craniata</taxon>
        <taxon>Vertebrata</taxon>
        <taxon>Euteleostomi</taxon>
        <taxon>Actinopterygii</taxon>
        <taxon>Neopterygii</taxon>
        <taxon>Teleostei</taxon>
        <taxon>Protacanthopterygii</taxon>
        <taxon>Esociformes</taxon>
        <taxon>Umbridae</taxon>
        <taxon>Umbra</taxon>
    </lineage>
</organism>
<gene>
    <name evidence="2" type="ORF">UPYG_G00225140</name>
</gene>
<dbReference type="AlphaFoldDB" id="A0ABD0WWQ8"/>
<sequence>MGGAGERMIGVARRILDSMLLQGPLHLSHEVLCTFMAEVTAIINARPLVPVSTDPDSPLILTPAMLLTQKYGAPLTPPGDFTDKDLFRRQWRQVQSLQQVLVPLEIGIPTTLQSDRSGMLRHLQTGDLVLLKDSQVPCNEWPLALVSSAMPGCDGKYLVQALPFHSFSFVTLYESTINQEQGGYFLTLVSSVIGVWLAV</sequence>
<evidence type="ECO:0000313" key="3">
    <source>
        <dbReference type="Proteomes" id="UP001557470"/>
    </source>
</evidence>
<dbReference type="EMBL" id="JAGEUA010000007">
    <property type="protein sequence ID" value="KAL0969291.1"/>
    <property type="molecule type" value="Genomic_DNA"/>
</dbReference>
<evidence type="ECO:0000259" key="1">
    <source>
        <dbReference type="Pfam" id="PF18701"/>
    </source>
</evidence>
<dbReference type="PANTHER" id="PTHR47331">
    <property type="entry name" value="PHD-TYPE DOMAIN-CONTAINING PROTEIN"/>
    <property type="match status" value="1"/>
</dbReference>
<dbReference type="Pfam" id="PF18701">
    <property type="entry name" value="DUF5641"/>
    <property type="match status" value="1"/>
</dbReference>
<name>A0ABD0WWQ8_UMBPY</name>
<comment type="caution">
    <text evidence="2">The sequence shown here is derived from an EMBL/GenBank/DDBJ whole genome shotgun (WGS) entry which is preliminary data.</text>
</comment>